<dbReference type="GO" id="GO:0003700">
    <property type="term" value="F:DNA-binding transcription factor activity"/>
    <property type="evidence" value="ECO:0007669"/>
    <property type="project" value="InterPro"/>
</dbReference>
<evidence type="ECO:0000256" key="3">
    <source>
        <dbReference type="ARBA" id="ARBA00023163"/>
    </source>
</evidence>
<evidence type="ECO:0000259" key="4">
    <source>
        <dbReference type="PROSITE" id="PS50987"/>
    </source>
</evidence>
<dbReference type="Gene3D" id="1.10.10.10">
    <property type="entry name" value="Winged helix-like DNA-binding domain superfamily/Winged helix DNA-binding domain"/>
    <property type="match status" value="1"/>
</dbReference>
<protein>
    <recommendedName>
        <fullName evidence="4">HTH arsR-type domain-containing protein</fullName>
    </recommendedName>
</protein>
<proteinExistence type="predicted"/>
<dbReference type="RefSeq" id="WP_061570175.1">
    <property type="nucleotide sequence ID" value="NZ_LQYT01000140.1"/>
</dbReference>
<dbReference type="Pfam" id="PF01022">
    <property type="entry name" value="HTH_5"/>
    <property type="match status" value="1"/>
</dbReference>
<evidence type="ECO:0000313" key="6">
    <source>
        <dbReference type="Proteomes" id="UP000075683"/>
    </source>
</evidence>
<dbReference type="Proteomes" id="UP000075683">
    <property type="component" value="Unassembled WGS sequence"/>
</dbReference>
<dbReference type="OrthoDB" id="9798835at2"/>
<dbReference type="GO" id="GO:0003677">
    <property type="term" value="F:DNA binding"/>
    <property type="evidence" value="ECO:0007669"/>
    <property type="project" value="UniProtKB-KW"/>
</dbReference>
<keyword evidence="1" id="KW-0805">Transcription regulation</keyword>
<reference evidence="5 6" key="1">
    <citation type="submission" date="2016-01" db="EMBL/GenBank/DDBJ databases">
        <title>Draft Genome Sequences of Seven Thermophilic Sporeformers Isolated from Foods.</title>
        <authorList>
            <person name="Berendsen E.M."/>
            <person name="Wells-Bennik M.H."/>
            <person name="Krawcyk A.O."/>
            <person name="De Jong A."/>
            <person name="Holsappel S."/>
            <person name="Eijlander R.T."/>
            <person name="Kuipers O.P."/>
        </authorList>
    </citation>
    <scope>NUCLEOTIDE SEQUENCE [LARGE SCALE GENOMIC DNA]</scope>
    <source>
        <strain evidence="5 6">B4135</strain>
    </source>
</reference>
<dbReference type="SUPFAM" id="SSF46785">
    <property type="entry name" value="Winged helix' DNA-binding domain"/>
    <property type="match status" value="1"/>
</dbReference>
<keyword evidence="2" id="KW-0238">DNA-binding</keyword>
<dbReference type="SMART" id="SM00418">
    <property type="entry name" value="HTH_ARSR"/>
    <property type="match status" value="1"/>
</dbReference>
<dbReference type="PROSITE" id="PS50987">
    <property type="entry name" value="HTH_ARSR_2"/>
    <property type="match status" value="1"/>
</dbReference>
<evidence type="ECO:0000256" key="1">
    <source>
        <dbReference type="ARBA" id="ARBA00023015"/>
    </source>
</evidence>
<comment type="caution">
    <text evidence="5">The sequence shown here is derived from an EMBL/GenBank/DDBJ whole genome shotgun (WGS) entry which is preliminary data.</text>
</comment>
<name>A0A150L8G7_9BACI</name>
<dbReference type="PANTHER" id="PTHR33154:SF33">
    <property type="entry name" value="TRANSCRIPTIONAL REPRESSOR SDPR"/>
    <property type="match status" value="1"/>
</dbReference>
<dbReference type="EMBL" id="LQYT01000140">
    <property type="protein sequence ID" value="KYD08309.1"/>
    <property type="molecule type" value="Genomic_DNA"/>
</dbReference>
<evidence type="ECO:0000256" key="2">
    <source>
        <dbReference type="ARBA" id="ARBA00023125"/>
    </source>
</evidence>
<keyword evidence="3" id="KW-0804">Transcription</keyword>
<dbReference type="STRING" id="301148.B4135_4020"/>
<organism evidence="5 6">
    <name type="scientific">Caldibacillus debilis</name>
    <dbReference type="NCBI Taxonomy" id="301148"/>
    <lineage>
        <taxon>Bacteria</taxon>
        <taxon>Bacillati</taxon>
        <taxon>Bacillota</taxon>
        <taxon>Bacilli</taxon>
        <taxon>Bacillales</taxon>
        <taxon>Bacillaceae</taxon>
        <taxon>Caldibacillus</taxon>
    </lineage>
</organism>
<dbReference type="PRINTS" id="PR00778">
    <property type="entry name" value="HTHARSR"/>
</dbReference>
<dbReference type="InterPro" id="IPR036390">
    <property type="entry name" value="WH_DNA-bd_sf"/>
</dbReference>
<sequence length="392" mass="44784">MQRDIIFTTKPAPRYRVIHSLAINLFTEMIFVDYAVHCAETPSEWTKELAAKLSDTDKEILKSIRSVLAHGWVLRDFAIKKLQGSHPAHHNFHDLIRWLEHLNETEMTDLAIDGVISGLDYYHTYMEPMPVVEAILKDLGTPMPDKKMMLDAEKRKLAIHALLESWSVKETGKIAAVIMDPEAFRGRIIHFIKALWEKGYQEEWNLQERTLRQHAGAIQQQIGTPMAPGDMVLRITGMEPEEKAKQILNGSPSVTFVPCLHLGKFMAVFPVERECYVLFEPVIRTAVGQQTERPFFASARKDEEMASILEAIGDKTRLKIVMLLKNQPGLHTVQIAKALDIHQSTVSRQCGVLVKAGILEIHKDHSFKYFRLRPGWAADLSRWLMETFRNGQ</sequence>
<dbReference type="InterPro" id="IPR001845">
    <property type="entry name" value="HTH_ArsR_DNA-bd_dom"/>
</dbReference>
<dbReference type="PANTHER" id="PTHR33154">
    <property type="entry name" value="TRANSCRIPTIONAL REGULATOR, ARSR FAMILY"/>
    <property type="match status" value="1"/>
</dbReference>
<accession>A0A150L8G7</accession>
<dbReference type="InterPro" id="IPR011991">
    <property type="entry name" value="ArsR-like_HTH"/>
</dbReference>
<dbReference type="InterPro" id="IPR036388">
    <property type="entry name" value="WH-like_DNA-bd_sf"/>
</dbReference>
<dbReference type="AlphaFoldDB" id="A0A150L8G7"/>
<feature type="domain" description="HTH arsR-type" evidence="4">
    <location>
        <begin position="297"/>
        <end position="392"/>
    </location>
</feature>
<gene>
    <name evidence="5" type="ORF">B4135_4020</name>
</gene>
<dbReference type="InterPro" id="IPR051081">
    <property type="entry name" value="HTH_MetalResp_TranReg"/>
</dbReference>
<dbReference type="CDD" id="cd00090">
    <property type="entry name" value="HTH_ARSR"/>
    <property type="match status" value="1"/>
</dbReference>
<evidence type="ECO:0000313" key="5">
    <source>
        <dbReference type="EMBL" id="KYD08309.1"/>
    </source>
</evidence>